<comment type="caution">
    <text evidence="5">The sequence shown here is derived from an EMBL/GenBank/DDBJ whole genome shotgun (WGS) entry which is preliminary data.</text>
</comment>
<dbReference type="Pfam" id="PF12833">
    <property type="entry name" value="HTH_18"/>
    <property type="match status" value="1"/>
</dbReference>
<dbReference type="PANTHER" id="PTHR43280">
    <property type="entry name" value="ARAC-FAMILY TRANSCRIPTIONAL REGULATOR"/>
    <property type="match status" value="1"/>
</dbReference>
<dbReference type="GO" id="GO:0043565">
    <property type="term" value="F:sequence-specific DNA binding"/>
    <property type="evidence" value="ECO:0007669"/>
    <property type="project" value="InterPro"/>
</dbReference>
<keyword evidence="6" id="KW-1185">Reference proteome</keyword>
<dbReference type="InterPro" id="IPR009057">
    <property type="entry name" value="Homeodomain-like_sf"/>
</dbReference>
<organism evidence="5 6">
    <name type="scientific">[Clostridium] clostridioforme 90A6</name>
    <dbReference type="NCBI Taxonomy" id="999406"/>
    <lineage>
        <taxon>Bacteria</taxon>
        <taxon>Bacillati</taxon>
        <taxon>Bacillota</taxon>
        <taxon>Clostridia</taxon>
        <taxon>Lachnospirales</taxon>
        <taxon>Lachnospiraceae</taxon>
        <taxon>Enterocloster</taxon>
    </lineage>
</organism>
<sequence>MLGDFLFCQDTDYYLLTFMEQNELLDFARNFFEEMRIHTRLIDAPYPWDDAFDLNLRHTLLKYDEDVASTFFQPEEHFHEKHLVYFIKDLFWCHYLCIPVPNAGQKRVLFIGPFATEDATLGLVRSLTEQLQIPDTHFSFLSQYHTSLPVLRDKSCMRSMLICLCNRLYDGPYRILTQEWKGTPPLSYDTIDSLGQNHEVSKSIEQRYQGEQNLMEAISRGDYAAAKECLNQMDSYGLEQRLADTIRDKKNYLIIFNTLCRKAAQYGGVHPVYLDELSSRFAIQLETMHNMSRLNAIQGEMVYKYSLLVQNRSTRSYSPLIQKAVDFICLNLKDDLSLSTLSDQLSVHKSYLSTLFKRETGTTLTDFVTERRISHAIYLLNTTSEPVQEIASACGIPDLSYFTKIFRRKKGMTPTQYREMIKQPF</sequence>
<dbReference type="EMBL" id="AGYL01000057">
    <property type="protein sequence ID" value="ENZ58522.1"/>
    <property type="molecule type" value="Genomic_DNA"/>
</dbReference>
<dbReference type="AlphaFoldDB" id="R0CP99"/>
<dbReference type="HOGENOM" id="CLU_036605_5_0_9"/>
<dbReference type="PROSITE" id="PS00041">
    <property type="entry name" value="HTH_ARAC_FAMILY_1"/>
    <property type="match status" value="1"/>
</dbReference>
<dbReference type="PANTHER" id="PTHR43280:SF2">
    <property type="entry name" value="HTH-TYPE TRANSCRIPTIONAL REGULATOR EXSA"/>
    <property type="match status" value="1"/>
</dbReference>
<dbReference type="PROSITE" id="PS01124">
    <property type="entry name" value="HTH_ARAC_FAMILY_2"/>
    <property type="match status" value="1"/>
</dbReference>
<evidence type="ECO:0000313" key="6">
    <source>
        <dbReference type="Proteomes" id="UP000013180"/>
    </source>
</evidence>
<dbReference type="PATRIC" id="fig|999406.3.peg.5691"/>
<dbReference type="InterPro" id="IPR018060">
    <property type="entry name" value="HTH_AraC"/>
</dbReference>
<evidence type="ECO:0000256" key="2">
    <source>
        <dbReference type="ARBA" id="ARBA00023125"/>
    </source>
</evidence>
<proteinExistence type="predicted"/>
<gene>
    <name evidence="5" type="ORF">HMPREF1083_05234</name>
</gene>
<evidence type="ECO:0000259" key="4">
    <source>
        <dbReference type="PROSITE" id="PS01124"/>
    </source>
</evidence>
<keyword evidence="2" id="KW-0238">DNA-binding</keyword>
<dbReference type="Proteomes" id="UP000013180">
    <property type="component" value="Unassembled WGS sequence"/>
</dbReference>
<dbReference type="Gene3D" id="1.10.10.60">
    <property type="entry name" value="Homeodomain-like"/>
    <property type="match status" value="2"/>
</dbReference>
<keyword evidence="1" id="KW-0805">Transcription regulation</keyword>
<accession>R0CP99</accession>
<dbReference type="SUPFAM" id="SSF46689">
    <property type="entry name" value="Homeodomain-like"/>
    <property type="match status" value="2"/>
</dbReference>
<keyword evidence="3" id="KW-0804">Transcription</keyword>
<dbReference type="GO" id="GO:0003700">
    <property type="term" value="F:DNA-binding transcription factor activity"/>
    <property type="evidence" value="ECO:0007669"/>
    <property type="project" value="InterPro"/>
</dbReference>
<evidence type="ECO:0000256" key="1">
    <source>
        <dbReference type="ARBA" id="ARBA00023015"/>
    </source>
</evidence>
<dbReference type="InterPro" id="IPR018062">
    <property type="entry name" value="HTH_AraC-typ_CS"/>
</dbReference>
<evidence type="ECO:0000313" key="5">
    <source>
        <dbReference type="EMBL" id="ENZ58522.1"/>
    </source>
</evidence>
<feature type="domain" description="HTH araC/xylS-type" evidence="4">
    <location>
        <begin position="322"/>
        <end position="420"/>
    </location>
</feature>
<evidence type="ECO:0000256" key="3">
    <source>
        <dbReference type="ARBA" id="ARBA00023163"/>
    </source>
</evidence>
<dbReference type="InterPro" id="IPR020449">
    <property type="entry name" value="Tscrpt_reg_AraC-type_HTH"/>
</dbReference>
<dbReference type="SMART" id="SM00342">
    <property type="entry name" value="HTH_ARAC"/>
    <property type="match status" value="1"/>
</dbReference>
<name>R0CP99_9FIRM</name>
<reference evidence="5" key="1">
    <citation type="submission" date="2013-01" db="EMBL/GenBank/DDBJ databases">
        <title>The Genome Sequence of Clostridium clostridioforme 90A6.</title>
        <authorList>
            <consortium name="The Broad Institute Genome Sequencing Platform"/>
            <person name="Earl A."/>
            <person name="Ward D."/>
            <person name="Feldgarden M."/>
            <person name="Gevers D."/>
            <person name="Courvalin P."/>
            <person name="Lambert T."/>
            <person name="Walker B."/>
            <person name="Young S.K."/>
            <person name="Zeng Q."/>
            <person name="Gargeya S."/>
            <person name="Fitzgerald M."/>
            <person name="Haas B."/>
            <person name="Abouelleil A."/>
            <person name="Alvarado L."/>
            <person name="Arachchi H.M."/>
            <person name="Berlin A.M."/>
            <person name="Chapman S.B."/>
            <person name="Dewar J."/>
            <person name="Goldberg J."/>
            <person name="Griggs A."/>
            <person name="Gujja S."/>
            <person name="Hansen M."/>
            <person name="Howarth C."/>
            <person name="Imamovic A."/>
            <person name="Larimer J."/>
            <person name="McCowan C."/>
            <person name="Murphy C."/>
            <person name="Neiman D."/>
            <person name="Pearson M."/>
            <person name="Priest M."/>
            <person name="Roberts A."/>
            <person name="Saif S."/>
            <person name="Shea T."/>
            <person name="Sisk P."/>
            <person name="Sykes S."/>
            <person name="Wortman J."/>
            <person name="Nusbaum C."/>
            <person name="Birren B."/>
        </authorList>
    </citation>
    <scope>NUCLEOTIDE SEQUENCE [LARGE SCALE GENOMIC DNA]</scope>
    <source>
        <strain evidence="5">90A6</strain>
    </source>
</reference>
<dbReference type="PRINTS" id="PR00032">
    <property type="entry name" value="HTHARAC"/>
</dbReference>
<protein>
    <recommendedName>
        <fullName evidence="4">HTH araC/xylS-type domain-containing protein</fullName>
    </recommendedName>
</protein>